<name>A0A2D3I5V4_9VIRU</name>
<reference evidence="1" key="1">
    <citation type="journal article" date="2018" name="Aquaculture">
        <title>Complete genome sequence of a white spot syndrome virus associated with a disease incursion in Australia.</title>
        <authorList>
            <person name="Oakey J."/>
            <person name="Smith C.S."/>
        </authorList>
    </citation>
    <scope>NUCLEOTIDE SEQUENCE [LARGE SCALE GENOMIC DNA]</scope>
    <source>
        <strain evidence="1">WSSV-AU</strain>
    </source>
</reference>
<organism evidence="1">
    <name type="scientific">White spot syndrome virus</name>
    <dbReference type="NCBI Taxonomy" id="342409"/>
    <lineage>
        <taxon>Viruses</taxon>
        <taxon>Viruses incertae sedis</taxon>
        <taxon>Naldaviricetes</taxon>
        <taxon>Nimaviridae</taxon>
        <taxon>Whispovirus</taxon>
    </lineage>
</organism>
<accession>A0A2D3I5V4</accession>
<sequence>MKMPVFQSTSMCPSLTRTQLTLKNLHLTSWTVFPLPSPSKKWTIFWPIMQRQKLLTTLILENWQEDSSVRTSTKTPKSGIVLVQQLRN</sequence>
<evidence type="ECO:0000313" key="1">
    <source>
        <dbReference type="EMBL" id="ATU83752.1"/>
    </source>
</evidence>
<dbReference type="Proteomes" id="UP000267516">
    <property type="component" value="Segment"/>
</dbReference>
<proteinExistence type="predicted"/>
<dbReference type="EMBL" id="MF768985">
    <property type="protein sequence ID" value="ATU83752.1"/>
    <property type="molecule type" value="Genomic_DNA"/>
</dbReference>
<protein>
    <submittedName>
        <fullName evidence="1">ORF1110</fullName>
    </submittedName>
</protein>